<accession>F8ANB3</accession>
<dbReference type="STRING" id="647113.Metok_0179"/>
<dbReference type="Gene3D" id="3.40.50.1450">
    <property type="entry name" value="HybD-like"/>
    <property type="match status" value="1"/>
</dbReference>
<reference evidence="5" key="1">
    <citation type="submission" date="2011-05" db="EMBL/GenBank/DDBJ databases">
        <title>Complete sequence of chromosome of Methanothermococcus okinawensis IH1.</title>
        <authorList>
            <consortium name="US DOE Joint Genome Institute"/>
            <person name="Lucas S."/>
            <person name="Han J."/>
            <person name="Lapidus A."/>
            <person name="Cheng J.-F."/>
            <person name="Goodwin L."/>
            <person name="Pitluck S."/>
            <person name="Peters L."/>
            <person name="Mikhailova N."/>
            <person name="Held B."/>
            <person name="Han C."/>
            <person name="Tapia R."/>
            <person name="Land M."/>
            <person name="Hauser L."/>
            <person name="Kyrpides N."/>
            <person name="Ivanova N."/>
            <person name="Pagani I."/>
            <person name="Sieprawska-Lupa M."/>
            <person name="Takai K."/>
            <person name="Miyazaki J."/>
            <person name="Whitman W."/>
            <person name="Woyke T."/>
        </authorList>
    </citation>
    <scope>NUCLEOTIDE SEQUENCE</scope>
    <source>
        <strain evidence="5">IH1</strain>
    </source>
</reference>
<dbReference type="EMBL" id="CP002792">
    <property type="protein sequence ID" value="AEH06172.1"/>
    <property type="molecule type" value="Genomic_DNA"/>
</dbReference>
<keyword evidence="4" id="KW-0378">Hydrolase</keyword>
<dbReference type="PANTHER" id="PTHR30302:SF1">
    <property type="entry name" value="HYDROGENASE 2 MATURATION PROTEASE"/>
    <property type="match status" value="1"/>
</dbReference>
<dbReference type="PANTHER" id="PTHR30302">
    <property type="entry name" value="HYDROGENASE 1 MATURATION PROTEASE"/>
    <property type="match status" value="1"/>
</dbReference>
<dbReference type="SUPFAM" id="SSF53163">
    <property type="entry name" value="HybD-like"/>
    <property type="match status" value="1"/>
</dbReference>
<dbReference type="GO" id="GO:0008047">
    <property type="term" value="F:enzyme activator activity"/>
    <property type="evidence" value="ECO:0007669"/>
    <property type="project" value="InterPro"/>
</dbReference>
<evidence type="ECO:0000313" key="6">
    <source>
        <dbReference type="Proteomes" id="UP000009296"/>
    </source>
</evidence>
<dbReference type="GeneID" id="10772296"/>
<dbReference type="InterPro" id="IPR023430">
    <property type="entry name" value="Pept_HybD-like_dom_sf"/>
</dbReference>
<dbReference type="HOGENOM" id="CLU_099037_0_2_2"/>
<dbReference type="GO" id="GO:0016485">
    <property type="term" value="P:protein processing"/>
    <property type="evidence" value="ECO:0007669"/>
    <property type="project" value="TreeGrafter"/>
</dbReference>
<dbReference type="CDD" id="cd06064">
    <property type="entry name" value="H2MP_F420-Reduc"/>
    <property type="match status" value="1"/>
</dbReference>
<dbReference type="AlphaFoldDB" id="F8ANB3"/>
<keyword evidence="6" id="KW-1185">Reference proteome</keyword>
<evidence type="ECO:0000256" key="1">
    <source>
        <dbReference type="ARBA" id="ARBA00006814"/>
    </source>
</evidence>
<keyword evidence="3" id="KW-0064">Aspartyl protease</keyword>
<dbReference type="eggNOG" id="arCOG04429">
    <property type="taxonomic scope" value="Archaea"/>
</dbReference>
<sequence length="167" mass="18476">MPNYLNKEILVLGCGNILFGDDGFGYTVINELNKMKENNPILNSNKIELIDAGTGASHFILSLIDENTPIRKIVIVDAIDYGLKAGELIKLYPKDLPEIEKYQADAHNMPLAGMLNELSENYNIDIVVIGCQIKNMPAPDICLELSEEVKKSVDKAVNMVLDELAVE</sequence>
<protein>
    <submittedName>
        <fullName evidence="5">Coenzyme F420-reducing hydrogenase delta subunit</fullName>
    </submittedName>
</protein>
<evidence type="ECO:0000313" key="5">
    <source>
        <dbReference type="EMBL" id="AEH06172.1"/>
    </source>
</evidence>
<name>F8ANB3_METOI</name>
<organism evidence="5 6">
    <name type="scientific">Methanothermococcus okinawensis (strain DSM 14208 / JCM 11175 / IH1)</name>
    <dbReference type="NCBI Taxonomy" id="647113"/>
    <lineage>
        <taxon>Archaea</taxon>
        <taxon>Methanobacteriati</taxon>
        <taxon>Methanobacteriota</taxon>
        <taxon>Methanomada group</taxon>
        <taxon>Methanococci</taxon>
        <taxon>Methanococcales</taxon>
        <taxon>Methanococcaceae</taxon>
        <taxon>Methanothermococcus</taxon>
    </lineage>
</organism>
<dbReference type="KEGG" id="mok:Metok_0179"/>
<dbReference type="OrthoDB" id="85598at2157"/>
<proteinExistence type="inferred from homology"/>
<dbReference type="InterPro" id="IPR004411">
    <property type="entry name" value="Pept_A31_F420-red_hyd_d"/>
</dbReference>
<dbReference type="Proteomes" id="UP000009296">
    <property type="component" value="Chromosome"/>
</dbReference>
<dbReference type="PRINTS" id="PR00446">
    <property type="entry name" value="HYDRGNUPTAKE"/>
</dbReference>
<dbReference type="NCBIfam" id="TIGR00072">
    <property type="entry name" value="hydrog_prot"/>
    <property type="match status" value="1"/>
</dbReference>
<comment type="similarity">
    <text evidence="1">Belongs to the peptidase A31 family.</text>
</comment>
<dbReference type="Pfam" id="PF01750">
    <property type="entry name" value="HycI"/>
    <property type="match status" value="1"/>
</dbReference>
<evidence type="ECO:0000256" key="3">
    <source>
        <dbReference type="ARBA" id="ARBA00022750"/>
    </source>
</evidence>
<keyword evidence="2" id="KW-0645">Protease</keyword>
<dbReference type="NCBIfam" id="TIGR00130">
    <property type="entry name" value="frhD"/>
    <property type="match status" value="1"/>
</dbReference>
<evidence type="ECO:0000256" key="4">
    <source>
        <dbReference type="ARBA" id="ARBA00022801"/>
    </source>
</evidence>
<dbReference type="GO" id="GO:0004190">
    <property type="term" value="F:aspartic-type endopeptidase activity"/>
    <property type="evidence" value="ECO:0007669"/>
    <property type="project" value="UniProtKB-KW"/>
</dbReference>
<dbReference type="InterPro" id="IPR000671">
    <property type="entry name" value="Peptidase_A31"/>
</dbReference>
<dbReference type="FunFam" id="3.40.50.1450:FF:000005">
    <property type="entry name" value="Hydrogenase maturation protease HycI"/>
    <property type="match status" value="1"/>
</dbReference>
<gene>
    <name evidence="5" type="ordered locus">Metok_0179</name>
</gene>
<evidence type="ECO:0000256" key="2">
    <source>
        <dbReference type="ARBA" id="ARBA00022670"/>
    </source>
</evidence>
<dbReference type="RefSeq" id="WP_013866358.1">
    <property type="nucleotide sequence ID" value="NC_015636.1"/>
</dbReference>